<keyword evidence="2" id="KW-1185">Reference proteome</keyword>
<evidence type="ECO:0008006" key="3">
    <source>
        <dbReference type="Google" id="ProtNLM"/>
    </source>
</evidence>
<gene>
    <name evidence="1" type="ORF">BDW02DRAFT_579234</name>
</gene>
<accession>A0A6A5KAK5</accession>
<name>A0A6A5KAK5_9PLEO</name>
<dbReference type="AlphaFoldDB" id="A0A6A5KAK5"/>
<dbReference type="Proteomes" id="UP000800040">
    <property type="component" value="Unassembled WGS sequence"/>
</dbReference>
<evidence type="ECO:0000313" key="1">
    <source>
        <dbReference type="EMBL" id="KAF1834925.1"/>
    </source>
</evidence>
<proteinExistence type="predicted"/>
<dbReference type="Gene3D" id="1.25.40.10">
    <property type="entry name" value="Tetratricopeptide repeat domain"/>
    <property type="match status" value="1"/>
</dbReference>
<sequence>MAAINLHTLHSDILHELLITCWDLVSLRVRSSHRLQEREFAAANQYIQESISIVLAASQPIYADQRALARAVIRTYTAAKLSQEATELEETILRHLNPRLPAHSVWAKQLINTYRSSGHAQKTLCLQLECWELYKTVVGSGSEVALDWARSIVRGYQLKGEDGEAIKFHQTVRSLLDPTTAQYVAWSRQLIQMHQKYNQPGEALVVTEEVWRHLQPDTTGYRAWAVQLSEQHDALGKPDDALAVIEAAWTDIAAELARFPRMLPGGTGPEEQGSCLLRHIADINGRRTPTQYKRSSGFPLSFPENFGLARLLISGTTYSSKAEVGTTGDKDETFFSLSYNMCTTVTSTYTVATITNSPSALSRIHRSVVRLNQGRLAPTMDATSRAAPRYRN</sequence>
<dbReference type="InterPro" id="IPR011990">
    <property type="entry name" value="TPR-like_helical_dom_sf"/>
</dbReference>
<dbReference type="EMBL" id="ML975295">
    <property type="protein sequence ID" value="KAF1834925.1"/>
    <property type="molecule type" value="Genomic_DNA"/>
</dbReference>
<organism evidence="1 2">
    <name type="scientific">Decorospora gaudefroyi</name>
    <dbReference type="NCBI Taxonomy" id="184978"/>
    <lineage>
        <taxon>Eukaryota</taxon>
        <taxon>Fungi</taxon>
        <taxon>Dikarya</taxon>
        <taxon>Ascomycota</taxon>
        <taxon>Pezizomycotina</taxon>
        <taxon>Dothideomycetes</taxon>
        <taxon>Pleosporomycetidae</taxon>
        <taxon>Pleosporales</taxon>
        <taxon>Pleosporineae</taxon>
        <taxon>Pleosporaceae</taxon>
        <taxon>Decorospora</taxon>
    </lineage>
</organism>
<protein>
    <recommendedName>
        <fullName evidence="3">FAT domain-containing protein</fullName>
    </recommendedName>
</protein>
<reference evidence="1" key="1">
    <citation type="submission" date="2020-01" db="EMBL/GenBank/DDBJ databases">
        <authorList>
            <consortium name="DOE Joint Genome Institute"/>
            <person name="Haridas S."/>
            <person name="Albert R."/>
            <person name="Binder M."/>
            <person name="Bloem J."/>
            <person name="Labutti K."/>
            <person name="Salamov A."/>
            <person name="Andreopoulos B."/>
            <person name="Baker S.E."/>
            <person name="Barry K."/>
            <person name="Bills G."/>
            <person name="Bluhm B.H."/>
            <person name="Cannon C."/>
            <person name="Castanera R."/>
            <person name="Culley D.E."/>
            <person name="Daum C."/>
            <person name="Ezra D."/>
            <person name="Gonzalez J.B."/>
            <person name="Henrissat B."/>
            <person name="Kuo A."/>
            <person name="Liang C."/>
            <person name="Lipzen A."/>
            <person name="Lutzoni F."/>
            <person name="Magnuson J."/>
            <person name="Mondo S."/>
            <person name="Nolan M."/>
            <person name="Ohm R."/>
            <person name="Pangilinan J."/>
            <person name="Park H.-J."/>
            <person name="Ramirez L."/>
            <person name="Alfaro M."/>
            <person name="Sun H."/>
            <person name="Tritt A."/>
            <person name="Yoshinaga Y."/>
            <person name="Zwiers L.-H."/>
            <person name="Turgeon B.G."/>
            <person name="Goodwin S.B."/>
            <person name="Spatafora J.W."/>
            <person name="Crous P.W."/>
            <person name="Grigoriev I.V."/>
        </authorList>
    </citation>
    <scope>NUCLEOTIDE SEQUENCE</scope>
    <source>
        <strain evidence="1">P77</strain>
    </source>
</reference>
<evidence type="ECO:0000313" key="2">
    <source>
        <dbReference type="Proteomes" id="UP000800040"/>
    </source>
</evidence>
<dbReference type="OrthoDB" id="3750487at2759"/>